<dbReference type="Proteomes" id="UP001341840">
    <property type="component" value="Unassembled WGS sequence"/>
</dbReference>
<name>A0ABU6ZJG4_9FABA</name>
<comment type="caution">
    <text evidence="1">The sequence shown here is derived from an EMBL/GenBank/DDBJ whole genome shotgun (WGS) entry which is preliminary data.</text>
</comment>
<organism evidence="1 2">
    <name type="scientific">Stylosanthes scabra</name>
    <dbReference type="NCBI Taxonomy" id="79078"/>
    <lineage>
        <taxon>Eukaryota</taxon>
        <taxon>Viridiplantae</taxon>
        <taxon>Streptophyta</taxon>
        <taxon>Embryophyta</taxon>
        <taxon>Tracheophyta</taxon>
        <taxon>Spermatophyta</taxon>
        <taxon>Magnoliopsida</taxon>
        <taxon>eudicotyledons</taxon>
        <taxon>Gunneridae</taxon>
        <taxon>Pentapetalae</taxon>
        <taxon>rosids</taxon>
        <taxon>fabids</taxon>
        <taxon>Fabales</taxon>
        <taxon>Fabaceae</taxon>
        <taxon>Papilionoideae</taxon>
        <taxon>50 kb inversion clade</taxon>
        <taxon>dalbergioids sensu lato</taxon>
        <taxon>Dalbergieae</taxon>
        <taxon>Pterocarpus clade</taxon>
        <taxon>Stylosanthes</taxon>
    </lineage>
</organism>
<protein>
    <recommendedName>
        <fullName evidence="3">Secreted protein</fullName>
    </recommendedName>
</protein>
<proteinExistence type="predicted"/>
<accession>A0ABU6ZJG4</accession>
<keyword evidence="2" id="KW-1185">Reference proteome</keyword>
<gene>
    <name evidence="1" type="ORF">PIB30_061164</name>
</gene>
<reference evidence="1 2" key="1">
    <citation type="journal article" date="2023" name="Plants (Basel)">
        <title>Bridging the Gap: Combining Genomics and Transcriptomics Approaches to Understand Stylosanthes scabra, an Orphan Legume from the Brazilian Caatinga.</title>
        <authorList>
            <person name="Ferreira-Neto J.R.C."/>
            <person name="da Silva M.D."/>
            <person name="Binneck E."/>
            <person name="de Melo N.F."/>
            <person name="da Silva R.H."/>
            <person name="de Melo A.L.T.M."/>
            <person name="Pandolfi V."/>
            <person name="Bustamante F.O."/>
            <person name="Brasileiro-Vidal A.C."/>
            <person name="Benko-Iseppon A.M."/>
        </authorList>
    </citation>
    <scope>NUCLEOTIDE SEQUENCE [LARGE SCALE GENOMIC DNA]</scope>
    <source>
        <tissue evidence="1">Leaves</tissue>
    </source>
</reference>
<sequence>MPPPLPMPLPALAAHFFVVRHCCYSPASVAAFLCRVATSSSSSQRRLILLLLLLQFSIDSTAASSSSRVGGVVLVRTAFGDGGDGK</sequence>
<evidence type="ECO:0000313" key="2">
    <source>
        <dbReference type="Proteomes" id="UP001341840"/>
    </source>
</evidence>
<evidence type="ECO:0000313" key="1">
    <source>
        <dbReference type="EMBL" id="MED6222098.1"/>
    </source>
</evidence>
<evidence type="ECO:0008006" key="3">
    <source>
        <dbReference type="Google" id="ProtNLM"/>
    </source>
</evidence>
<dbReference type="EMBL" id="JASCZI010272411">
    <property type="protein sequence ID" value="MED6222098.1"/>
    <property type="molecule type" value="Genomic_DNA"/>
</dbReference>